<dbReference type="SUPFAM" id="SSF51569">
    <property type="entry name" value="Aldolase"/>
    <property type="match status" value="2"/>
</dbReference>
<dbReference type="PANTHER" id="PTHR10683">
    <property type="entry name" value="TRANSALDOLASE"/>
    <property type="match status" value="1"/>
</dbReference>
<dbReference type="InterPro" id="IPR013785">
    <property type="entry name" value="Aldolase_TIM"/>
</dbReference>
<evidence type="ECO:0000256" key="3">
    <source>
        <dbReference type="SAM" id="MobiDB-lite"/>
    </source>
</evidence>
<reference evidence="4 5" key="1">
    <citation type="journal article" date="2020" name="bioRxiv">
        <title>Metabolic contributions of an alphaproteobacterial endosymbiont in the apicomplexan Cardiosporidium cionae.</title>
        <authorList>
            <person name="Hunter E.S."/>
            <person name="Paight C.J."/>
            <person name="Lane C.E."/>
        </authorList>
    </citation>
    <scope>NUCLEOTIDE SEQUENCE [LARGE SCALE GENOMIC DNA]</scope>
    <source>
        <strain evidence="4">ESH_2018</strain>
    </source>
</reference>
<comment type="function">
    <text evidence="2">Catalyzes the rate-limiting step of the non-oxidative phase in the pentose phosphate pathway. Catalyzes the reversible conversion of sedheptulose-7-phosphate and D-glyceraldehyde 3-phosphate into erythrose-4-phosphate and beta-D-fructose 6-phosphate.</text>
</comment>
<dbReference type="PANTHER" id="PTHR10683:SF18">
    <property type="entry name" value="TRANSALDOLASE"/>
    <property type="match status" value="1"/>
</dbReference>
<feature type="region of interest" description="Disordered" evidence="3">
    <location>
        <begin position="1"/>
        <end position="33"/>
    </location>
</feature>
<accession>A0ABQ7JFN6</accession>
<dbReference type="InterPro" id="IPR018225">
    <property type="entry name" value="Transaldolase_AS"/>
</dbReference>
<protein>
    <recommendedName>
        <fullName evidence="2">Transaldolase</fullName>
        <ecNumber evidence="2">2.2.1.2</ecNumber>
    </recommendedName>
</protein>
<evidence type="ECO:0000313" key="5">
    <source>
        <dbReference type="Proteomes" id="UP000823046"/>
    </source>
</evidence>
<dbReference type="PROSITE" id="PS00958">
    <property type="entry name" value="TRANSALDOLASE_2"/>
    <property type="match status" value="1"/>
</dbReference>
<comment type="pathway">
    <text evidence="2">Carbohydrate degradation; pentose phosphate pathway; D-glyceraldehyde 3-phosphate and beta-D-fructose 6-phosphate from D-ribose 5-phosphate and D-xylulose 5-phosphate (non-oxidative stage): step 2/3.</text>
</comment>
<evidence type="ECO:0000313" key="4">
    <source>
        <dbReference type="EMBL" id="KAF8822848.1"/>
    </source>
</evidence>
<organism evidence="4 5">
    <name type="scientific">Cardiosporidium cionae</name>
    <dbReference type="NCBI Taxonomy" id="476202"/>
    <lineage>
        <taxon>Eukaryota</taxon>
        <taxon>Sar</taxon>
        <taxon>Alveolata</taxon>
        <taxon>Apicomplexa</taxon>
        <taxon>Aconoidasida</taxon>
        <taxon>Nephromycida</taxon>
        <taxon>Cardiosporidium</taxon>
    </lineage>
</organism>
<evidence type="ECO:0000256" key="1">
    <source>
        <dbReference type="ARBA" id="ARBA00023270"/>
    </source>
</evidence>
<evidence type="ECO:0000256" key="2">
    <source>
        <dbReference type="RuleBase" id="RU000501"/>
    </source>
</evidence>
<dbReference type="Gene3D" id="3.20.20.70">
    <property type="entry name" value="Aldolase class I"/>
    <property type="match status" value="2"/>
</dbReference>
<proteinExistence type="predicted"/>
<keyword evidence="1" id="KW-0704">Schiff base</keyword>
<dbReference type="Proteomes" id="UP000823046">
    <property type="component" value="Unassembled WGS sequence"/>
</dbReference>
<keyword evidence="5" id="KW-1185">Reference proteome</keyword>
<keyword evidence="2" id="KW-0570">Pentose shunt</keyword>
<keyword evidence="2" id="KW-0808">Transferase</keyword>
<gene>
    <name evidence="4" type="primary">tal</name>
    <name evidence="4" type="ORF">IE077_000333</name>
</gene>
<name>A0ABQ7JFN6_9APIC</name>
<dbReference type="EMBL" id="JADAQX010000019">
    <property type="protein sequence ID" value="KAF8822848.1"/>
    <property type="molecule type" value="Genomic_DNA"/>
</dbReference>
<dbReference type="InterPro" id="IPR001585">
    <property type="entry name" value="TAL/FSA"/>
</dbReference>
<comment type="caution">
    <text evidence="4">The sequence shown here is derived from an EMBL/GenBank/DDBJ whole genome shotgun (WGS) entry which is preliminary data.</text>
</comment>
<comment type="catalytic activity">
    <reaction evidence="2">
        <text>D-sedoheptulose 7-phosphate + D-glyceraldehyde 3-phosphate = D-erythrose 4-phosphate + beta-D-fructose 6-phosphate</text>
        <dbReference type="Rhea" id="RHEA:17053"/>
        <dbReference type="ChEBI" id="CHEBI:16897"/>
        <dbReference type="ChEBI" id="CHEBI:57483"/>
        <dbReference type="ChEBI" id="CHEBI:57634"/>
        <dbReference type="ChEBI" id="CHEBI:59776"/>
        <dbReference type="EC" id="2.2.1.2"/>
    </reaction>
</comment>
<dbReference type="PROSITE" id="PS01054">
    <property type="entry name" value="TRANSALDOLASE_1"/>
    <property type="match status" value="1"/>
</dbReference>
<sequence length="472" mass="53014">MSTLPAPHKLTRGKVRSAKADAPSSPPKSVSLSGLSAVSKYSTIVVDSGDLALIRKLQAEDATTNPSLLLQSIDVEETGSILQKSLLYGCLLRQIIPFMLDSTNAAPNIFAEIQQKFSKQSLEAAEIADAYYELQPFVLNLIETLDEAQKIHQEIQYENLRNSASEVELLQNEESIDVSDQARRDESSRKYLSSLQNIEKSLKDRRENMLKLLMSEIITELTIDYFMVLMGCEILKTIPGMISTEVPPKYSFSVQGSTDKGRRLISLYAREGVSKDRVLIKLAATWEGIRAAKILEHAGIRCNMTLLFSLPQAIAAADAKATLISPFVGRIMDWYKANEPTRRIDGAHDPGVQSVVEIYKYYKKFGYKTIVMAASFRNVDEILNLVGCDKLTISPKLILELEGMSTLPVQKLSVDMDFGNIEKIHLDEEKFRWMLNENRMATEKLSDGIRKFHSDYKALCEIIRERLSECNA</sequence>
<dbReference type="EC" id="2.2.1.2" evidence="2"/>
<dbReference type="Pfam" id="PF00923">
    <property type="entry name" value="TAL_FSA"/>
    <property type="match status" value="1"/>
</dbReference>